<keyword evidence="2" id="KW-0479">Metal-binding</keyword>
<dbReference type="InterPro" id="IPR002401">
    <property type="entry name" value="Cyt_P450_E_grp-I"/>
</dbReference>
<keyword evidence="2" id="KW-0349">Heme</keyword>
<evidence type="ECO:0000256" key="2">
    <source>
        <dbReference type="PIRSR" id="PIRSR602401-1"/>
    </source>
</evidence>
<dbReference type="PRINTS" id="PR00385">
    <property type="entry name" value="P450"/>
</dbReference>
<dbReference type="EMBL" id="ML769436">
    <property type="protein sequence ID" value="KAE9402345.1"/>
    <property type="molecule type" value="Genomic_DNA"/>
</dbReference>
<dbReference type="GO" id="GO:0005506">
    <property type="term" value="F:iron ion binding"/>
    <property type="evidence" value="ECO:0007669"/>
    <property type="project" value="InterPro"/>
</dbReference>
<dbReference type="Pfam" id="PF00067">
    <property type="entry name" value="p450"/>
    <property type="match status" value="1"/>
</dbReference>
<keyword evidence="4" id="KW-1185">Reference proteome</keyword>
<sequence>MSYFAIVHSLALCVVLILTAYAILKGFYNIFLHPLSAIPGPWYAAASDFWLTIHVVRLEQCKVVQSLFEKYGPVVRVGPNKVFFNDMSSTRNVYSVHKFDKSEYYKSLLTNNNDHAMTTLEHAPHSMRRKGYAPHYVPANLAKFQPEMHEPMLELVNNVSNLAGKTSIECLNLFRNLMVDVIVSTSYGYRINAVKKWATDNEDPLSTAIGDFPKRGILRSVVPIWAWNLVCRIPIARWRQLCDSDRIMAEFVSERVYQARSDLDSAKPDQSSDTVPLLHRLLKHRYSSTGQLMPENDIISEAMGHMIAGSDTTSISLSYFLWEMSRRPDITAKLQAELDEAMPNAHVIPDISVLQKLPYLNAFIKEGLRIYSAAPSPLERVVPESSSSKSGITNEGFDLMGFELPPGTVVATQAWSMHRNAAIFPSPDTFSPERWLETDQPGSAERLAQMQQSMMPFGTGSRVCGGQNLAQMMLKLILAAMVRNFDVVAPSETNEKSMEIKDSFVIFPSAMECKLIFNPRSS</sequence>
<organism evidence="3 4">
    <name type="scientific">Gymnopus androsaceus JB14</name>
    <dbReference type="NCBI Taxonomy" id="1447944"/>
    <lineage>
        <taxon>Eukaryota</taxon>
        <taxon>Fungi</taxon>
        <taxon>Dikarya</taxon>
        <taxon>Basidiomycota</taxon>
        <taxon>Agaricomycotina</taxon>
        <taxon>Agaricomycetes</taxon>
        <taxon>Agaricomycetidae</taxon>
        <taxon>Agaricales</taxon>
        <taxon>Marasmiineae</taxon>
        <taxon>Omphalotaceae</taxon>
        <taxon>Gymnopus</taxon>
    </lineage>
</organism>
<dbReference type="OrthoDB" id="3945418at2759"/>
<name>A0A6A4I0N9_9AGAR</name>
<comment type="pathway">
    <text evidence="1">Secondary metabolite biosynthesis.</text>
</comment>
<dbReference type="PANTHER" id="PTHR24305:SF218">
    <property type="entry name" value="P450, PUTATIVE (EUROFUNG)-RELATED"/>
    <property type="match status" value="1"/>
</dbReference>
<keyword evidence="2" id="KW-0408">Iron</keyword>
<dbReference type="Gene3D" id="1.10.630.10">
    <property type="entry name" value="Cytochrome P450"/>
    <property type="match status" value="1"/>
</dbReference>
<gene>
    <name evidence="3" type="ORF">BT96DRAFT_1087824</name>
</gene>
<feature type="binding site" description="axial binding residue" evidence="2">
    <location>
        <position position="464"/>
    </location>
    <ligand>
        <name>heme</name>
        <dbReference type="ChEBI" id="CHEBI:30413"/>
    </ligand>
    <ligandPart>
        <name>Fe</name>
        <dbReference type="ChEBI" id="CHEBI:18248"/>
    </ligandPart>
</feature>
<dbReference type="PRINTS" id="PR00463">
    <property type="entry name" value="EP450I"/>
</dbReference>
<accession>A0A6A4I0N9</accession>
<dbReference type="Proteomes" id="UP000799118">
    <property type="component" value="Unassembled WGS sequence"/>
</dbReference>
<dbReference type="SUPFAM" id="SSF48264">
    <property type="entry name" value="Cytochrome P450"/>
    <property type="match status" value="1"/>
</dbReference>
<dbReference type="GO" id="GO:0020037">
    <property type="term" value="F:heme binding"/>
    <property type="evidence" value="ECO:0007669"/>
    <property type="project" value="InterPro"/>
</dbReference>
<evidence type="ECO:0000313" key="4">
    <source>
        <dbReference type="Proteomes" id="UP000799118"/>
    </source>
</evidence>
<evidence type="ECO:0000313" key="3">
    <source>
        <dbReference type="EMBL" id="KAE9402345.1"/>
    </source>
</evidence>
<proteinExistence type="predicted"/>
<evidence type="ECO:0000256" key="1">
    <source>
        <dbReference type="ARBA" id="ARBA00005179"/>
    </source>
</evidence>
<dbReference type="GO" id="GO:0016705">
    <property type="term" value="F:oxidoreductase activity, acting on paired donors, with incorporation or reduction of molecular oxygen"/>
    <property type="evidence" value="ECO:0007669"/>
    <property type="project" value="InterPro"/>
</dbReference>
<comment type="cofactor">
    <cofactor evidence="2">
        <name>heme</name>
        <dbReference type="ChEBI" id="CHEBI:30413"/>
    </cofactor>
</comment>
<reference evidence="3" key="1">
    <citation type="journal article" date="2019" name="Environ. Microbiol.">
        <title>Fungal ecological strategies reflected in gene transcription - a case study of two litter decomposers.</title>
        <authorList>
            <person name="Barbi F."/>
            <person name="Kohler A."/>
            <person name="Barry K."/>
            <person name="Baskaran P."/>
            <person name="Daum C."/>
            <person name="Fauchery L."/>
            <person name="Ihrmark K."/>
            <person name="Kuo A."/>
            <person name="LaButti K."/>
            <person name="Lipzen A."/>
            <person name="Morin E."/>
            <person name="Grigoriev I.V."/>
            <person name="Henrissat B."/>
            <person name="Lindahl B."/>
            <person name="Martin F."/>
        </authorList>
    </citation>
    <scope>NUCLEOTIDE SEQUENCE</scope>
    <source>
        <strain evidence="3">JB14</strain>
    </source>
</reference>
<protein>
    <submittedName>
        <fullName evidence="3">Cytochrome P450</fullName>
    </submittedName>
</protein>
<dbReference type="GO" id="GO:0004497">
    <property type="term" value="F:monooxygenase activity"/>
    <property type="evidence" value="ECO:0007669"/>
    <property type="project" value="InterPro"/>
</dbReference>
<dbReference type="InterPro" id="IPR050121">
    <property type="entry name" value="Cytochrome_P450_monoxygenase"/>
</dbReference>
<dbReference type="AlphaFoldDB" id="A0A6A4I0N9"/>
<dbReference type="InterPro" id="IPR036396">
    <property type="entry name" value="Cyt_P450_sf"/>
</dbReference>
<dbReference type="InterPro" id="IPR001128">
    <property type="entry name" value="Cyt_P450"/>
</dbReference>
<dbReference type="PANTHER" id="PTHR24305">
    <property type="entry name" value="CYTOCHROME P450"/>
    <property type="match status" value="1"/>
</dbReference>